<dbReference type="PANTHER" id="PTHR33508:SF1">
    <property type="entry name" value="UPF0056 MEMBRANE PROTEIN YHCE"/>
    <property type="match status" value="1"/>
</dbReference>
<evidence type="ECO:0000256" key="5">
    <source>
        <dbReference type="ARBA" id="ARBA00022989"/>
    </source>
</evidence>
<keyword evidence="9" id="KW-1185">Reference proteome</keyword>
<keyword evidence="5 7" id="KW-1133">Transmembrane helix</keyword>
<organism evidence="8 9">
    <name type="scientific">Acetobacter aceti</name>
    <dbReference type="NCBI Taxonomy" id="435"/>
    <lineage>
        <taxon>Bacteria</taxon>
        <taxon>Pseudomonadati</taxon>
        <taxon>Pseudomonadota</taxon>
        <taxon>Alphaproteobacteria</taxon>
        <taxon>Acetobacterales</taxon>
        <taxon>Acetobacteraceae</taxon>
        <taxon>Acetobacter</taxon>
        <taxon>Acetobacter subgen. Acetobacter</taxon>
    </lineage>
</organism>
<keyword evidence="3" id="KW-1003">Cell membrane</keyword>
<keyword evidence="6 7" id="KW-0472">Membrane</keyword>
<dbReference type="AlphaFoldDB" id="A0A1U9KG15"/>
<evidence type="ECO:0000256" key="4">
    <source>
        <dbReference type="ARBA" id="ARBA00022692"/>
    </source>
</evidence>
<dbReference type="Proteomes" id="UP000188937">
    <property type="component" value="Chromosome"/>
</dbReference>
<dbReference type="RefSeq" id="WP_077812737.1">
    <property type="nucleotide sequence ID" value="NZ_CP014692.1"/>
</dbReference>
<evidence type="ECO:0000256" key="7">
    <source>
        <dbReference type="RuleBase" id="RU362048"/>
    </source>
</evidence>
<feature type="transmembrane region" description="Helical" evidence="7">
    <location>
        <begin position="49"/>
        <end position="68"/>
    </location>
</feature>
<keyword evidence="4 7" id="KW-0812">Transmembrane</keyword>
<evidence type="ECO:0000256" key="1">
    <source>
        <dbReference type="ARBA" id="ARBA00004651"/>
    </source>
</evidence>
<dbReference type="eggNOG" id="COG2095">
    <property type="taxonomic scope" value="Bacteria"/>
</dbReference>
<dbReference type="InterPro" id="IPR002771">
    <property type="entry name" value="Multi_antbiot-R_MarC"/>
</dbReference>
<evidence type="ECO:0000313" key="8">
    <source>
        <dbReference type="EMBL" id="AQS84698.1"/>
    </source>
</evidence>
<evidence type="ECO:0000256" key="2">
    <source>
        <dbReference type="ARBA" id="ARBA00009784"/>
    </source>
</evidence>
<dbReference type="KEGG" id="aace:A0U92_07830"/>
<evidence type="ECO:0000256" key="6">
    <source>
        <dbReference type="ARBA" id="ARBA00023136"/>
    </source>
</evidence>
<comment type="subcellular location">
    <subcellularLocation>
        <location evidence="1 7">Cell membrane</location>
        <topology evidence="1 7">Multi-pass membrane protein</topology>
    </subcellularLocation>
</comment>
<feature type="transmembrane region" description="Helical" evidence="7">
    <location>
        <begin position="128"/>
        <end position="148"/>
    </location>
</feature>
<name>A0A1U9KG15_ACEAC</name>
<accession>A0A1U9KG15</accession>
<protein>
    <recommendedName>
        <fullName evidence="7">UPF0056 membrane protein</fullName>
    </recommendedName>
</protein>
<dbReference type="GO" id="GO:0005886">
    <property type="term" value="C:plasma membrane"/>
    <property type="evidence" value="ECO:0007669"/>
    <property type="project" value="UniProtKB-SubCell"/>
</dbReference>
<feature type="transmembrane region" description="Helical" evidence="7">
    <location>
        <begin position="202"/>
        <end position="222"/>
    </location>
</feature>
<dbReference type="OrthoDB" id="21094at2"/>
<feature type="transmembrane region" description="Helical" evidence="7">
    <location>
        <begin position="14"/>
        <end position="37"/>
    </location>
</feature>
<evidence type="ECO:0000256" key="3">
    <source>
        <dbReference type="ARBA" id="ARBA00022475"/>
    </source>
</evidence>
<dbReference type="STRING" id="435.A0U92_07830"/>
<feature type="transmembrane region" description="Helical" evidence="7">
    <location>
        <begin position="160"/>
        <end position="181"/>
    </location>
</feature>
<dbReference type="Pfam" id="PF01914">
    <property type="entry name" value="MarC"/>
    <property type="match status" value="1"/>
</dbReference>
<reference evidence="8 9" key="1">
    <citation type="submission" date="2016-03" db="EMBL/GenBank/DDBJ databases">
        <title>Acetic acid bacteria sequencing.</title>
        <authorList>
            <person name="Brandt J."/>
            <person name="Jakob F."/>
            <person name="Vogel R.F."/>
        </authorList>
    </citation>
    <scope>NUCLEOTIDE SEQUENCE [LARGE SCALE GENOMIC DNA]</scope>
    <source>
        <strain evidence="8 9">TMW2.1153</strain>
    </source>
</reference>
<proteinExistence type="inferred from homology"/>
<evidence type="ECO:0000313" key="9">
    <source>
        <dbReference type="Proteomes" id="UP000188937"/>
    </source>
</evidence>
<sequence>MHIPSAVVVARDSFLLAFPALFSIINPLGAAIIFIQVVGDSPSSERARLAKMVAFYTTLLLIGSVWIGSLMLSFFGITLNALRVAGGLFVARGGWIMLQSPADDDQKRQSQIVTEDGTPISAPNSQDIAFFPLTMPFTVGPGTMSVAIALSSGDSGKHSLAYEGGLSAASVAVAMTVWLAYAYADRLTTILGVTGTRIMGRLAALILLAIGVQIVAAGLMGFGHDFLNSVKD</sequence>
<dbReference type="NCBIfam" id="TIGR00427">
    <property type="entry name" value="NAAT family transporter"/>
    <property type="match status" value="1"/>
</dbReference>
<dbReference type="PANTHER" id="PTHR33508">
    <property type="entry name" value="UPF0056 MEMBRANE PROTEIN YHCE"/>
    <property type="match status" value="1"/>
</dbReference>
<dbReference type="EMBL" id="CP014692">
    <property type="protein sequence ID" value="AQS84698.1"/>
    <property type="molecule type" value="Genomic_DNA"/>
</dbReference>
<comment type="caution">
    <text evidence="7">Lacks conserved residue(s) required for the propagation of feature annotation.</text>
</comment>
<comment type="similarity">
    <text evidence="2 7">Belongs to the UPF0056 (MarC) family.</text>
</comment>
<gene>
    <name evidence="8" type="ORF">A0U92_07830</name>
</gene>